<evidence type="ECO:0008006" key="4">
    <source>
        <dbReference type="Google" id="ProtNLM"/>
    </source>
</evidence>
<feature type="compositionally biased region" description="Basic and acidic residues" evidence="1">
    <location>
        <begin position="113"/>
        <end position="128"/>
    </location>
</feature>
<keyword evidence="3" id="KW-1185">Reference proteome</keyword>
<dbReference type="InParanoid" id="A0A2J6TK31"/>
<dbReference type="PANTHER" id="PTHR28158">
    <property type="entry name" value="37S RIBOSOMAL PROTEIN S35, MITOCHONDRIAL"/>
    <property type="match status" value="1"/>
</dbReference>
<dbReference type="InterPro" id="IPR021036">
    <property type="entry name" value="Ribosomal_mS45"/>
</dbReference>
<dbReference type="EMBL" id="KZ613782">
    <property type="protein sequence ID" value="PMD63371.1"/>
    <property type="molecule type" value="Genomic_DNA"/>
</dbReference>
<accession>A0A2J6TK31</accession>
<dbReference type="GO" id="GO:0005763">
    <property type="term" value="C:mitochondrial small ribosomal subunit"/>
    <property type="evidence" value="ECO:0007669"/>
    <property type="project" value="TreeGrafter"/>
</dbReference>
<dbReference type="Pfam" id="PF12298">
    <property type="entry name" value="Bot1p"/>
    <property type="match status" value="1"/>
</dbReference>
<dbReference type="STRING" id="1095630.A0A2J6TK31"/>
<dbReference type="RefSeq" id="XP_024740275.1">
    <property type="nucleotide sequence ID" value="XM_024879704.1"/>
</dbReference>
<sequence length="375" mass="42441">MPPPLRCTSSLPSTCVKQLCRAGQSTRSFSTTPRQDQRITRNRRQLFRWLGSQGQNFLNPLNGSTNYLGAYNAQGQLKRVVEAAAEAERKKKKEEGKANEPANSSASESGESEEAKEFKGEIPPETTRDLTPFPLNKSFVSQPVLSDDLREEIWKRVMQDGKSVRVVSAELGVEMSRVGAVVRLKEIEKEWEQTGRPLAKPYHEAVMSMLPKTPYDPTGRTNAKPHESINDLPVHRKTGTQIFHPTSESRHFTREDAAKVFDERLLPADLRVPHPELAEMHKDYKAGLSQEERQQRQMERDEIAERKRQRAEAKKAKKEAAVKKVDTGRVEFRFTEISVDAAGKDGRGFKGVGWRYGHPHMDRSRGTVKIPTSVE</sequence>
<dbReference type="GO" id="GO:0032543">
    <property type="term" value="P:mitochondrial translation"/>
    <property type="evidence" value="ECO:0007669"/>
    <property type="project" value="TreeGrafter"/>
</dbReference>
<reference evidence="2 3" key="1">
    <citation type="submission" date="2016-04" db="EMBL/GenBank/DDBJ databases">
        <title>A degradative enzymes factory behind the ericoid mycorrhizal symbiosis.</title>
        <authorList>
            <consortium name="DOE Joint Genome Institute"/>
            <person name="Martino E."/>
            <person name="Morin E."/>
            <person name="Grelet G."/>
            <person name="Kuo A."/>
            <person name="Kohler A."/>
            <person name="Daghino S."/>
            <person name="Barry K."/>
            <person name="Choi C."/>
            <person name="Cichocki N."/>
            <person name="Clum A."/>
            <person name="Copeland A."/>
            <person name="Hainaut M."/>
            <person name="Haridas S."/>
            <person name="Labutti K."/>
            <person name="Lindquist E."/>
            <person name="Lipzen A."/>
            <person name="Khouja H.-R."/>
            <person name="Murat C."/>
            <person name="Ohm R."/>
            <person name="Olson A."/>
            <person name="Spatafora J."/>
            <person name="Veneault-Fourrey C."/>
            <person name="Henrissat B."/>
            <person name="Grigoriev I."/>
            <person name="Martin F."/>
            <person name="Perotto S."/>
        </authorList>
    </citation>
    <scope>NUCLEOTIDE SEQUENCE [LARGE SCALE GENOMIC DNA]</scope>
    <source>
        <strain evidence="2 3">E</strain>
    </source>
</reference>
<feature type="region of interest" description="Disordered" evidence="1">
    <location>
        <begin position="355"/>
        <end position="375"/>
    </location>
</feature>
<evidence type="ECO:0000313" key="3">
    <source>
        <dbReference type="Proteomes" id="UP000235371"/>
    </source>
</evidence>
<dbReference type="FunCoup" id="A0A2J6TK31">
    <property type="interactions" value="106"/>
</dbReference>
<dbReference type="GeneID" id="36587781"/>
<proteinExistence type="predicted"/>
<dbReference type="GO" id="GO:0003735">
    <property type="term" value="F:structural constituent of ribosome"/>
    <property type="evidence" value="ECO:0007669"/>
    <property type="project" value="TreeGrafter"/>
</dbReference>
<feature type="compositionally biased region" description="Low complexity" evidence="1">
    <location>
        <begin position="99"/>
        <end position="109"/>
    </location>
</feature>
<feature type="compositionally biased region" description="Basic and acidic residues" evidence="1">
    <location>
        <begin position="89"/>
        <end position="98"/>
    </location>
</feature>
<dbReference type="PANTHER" id="PTHR28158:SF1">
    <property type="entry name" value="SMALL RIBOSOMAL SUBUNIT PROTEIN MS45"/>
    <property type="match status" value="1"/>
</dbReference>
<name>A0A2J6TK31_9HELO</name>
<feature type="region of interest" description="Disordered" evidence="1">
    <location>
        <begin position="289"/>
        <end position="316"/>
    </location>
</feature>
<dbReference type="Proteomes" id="UP000235371">
    <property type="component" value="Unassembled WGS sequence"/>
</dbReference>
<protein>
    <recommendedName>
        <fullName evidence="4">Ribosomal protein S35, mitochondrial</fullName>
    </recommendedName>
</protein>
<organism evidence="2 3">
    <name type="scientific">Hyaloscypha bicolor E</name>
    <dbReference type="NCBI Taxonomy" id="1095630"/>
    <lineage>
        <taxon>Eukaryota</taxon>
        <taxon>Fungi</taxon>
        <taxon>Dikarya</taxon>
        <taxon>Ascomycota</taxon>
        <taxon>Pezizomycotina</taxon>
        <taxon>Leotiomycetes</taxon>
        <taxon>Helotiales</taxon>
        <taxon>Hyaloscyphaceae</taxon>
        <taxon>Hyaloscypha</taxon>
        <taxon>Hyaloscypha bicolor</taxon>
    </lineage>
</organism>
<evidence type="ECO:0000256" key="1">
    <source>
        <dbReference type="SAM" id="MobiDB-lite"/>
    </source>
</evidence>
<dbReference type="OrthoDB" id="10052321at2759"/>
<dbReference type="AlphaFoldDB" id="A0A2J6TK31"/>
<gene>
    <name evidence="2" type="ORF">K444DRAFT_610220</name>
</gene>
<evidence type="ECO:0000313" key="2">
    <source>
        <dbReference type="EMBL" id="PMD63371.1"/>
    </source>
</evidence>
<feature type="region of interest" description="Disordered" evidence="1">
    <location>
        <begin position="89"/>
        <end position="134"/>
    </location>
</feature>